<dbReference type="PANTHER" id="PTHR23121:SF9">
    <property type="entry name" value="SODIUM-DEPENDENT GLUCOSE TRANSPORTER 1"/>
    <property type="match status" value="1"/>
</dbReference>
<dbReference type="SUPFAM" id="SSF103473">
    <property type="entry name" value="MFS general substrate transporter"/>
    <property type="match status" value="1"/>
</dbReference>
<accession>T1JXE1</accession>
<keyword evidence="1 4" id="KW-0812">Transmembrane</keyword>
<dbReference type="OMA" id="CTNFLQA"/>
<dbReference type="Proteomes" id="UP000015104">
    <property type="component" value="Unassembled WGS sequence"/>
</dbReference>
<dbReference type="OrthoDB" id="6502433at2759"/>
<dbReference type="Gene3D" id="1.20.1250.20">
    <property type="entry name" value="MFS general substrate transporter like domains"/>
    <property type="match status" value="1"/>
</dbReference>
<feature type="transmembrane region" description="Helical" evidence="4">
    <location>
        <begin position="316"/>
        <end position="336"/>
    </location>
</feature>
<dbReference type="EMBL" id="CAEY01000828">
    <property type="status" value="NOT_ANNOTATED_CDS"/>
    <property type="molecule type" value="Genomic_DNA"/>
</dbReference>
<proteinExistence type="predicted"/>
<dbReference type="AlphaFoldDB" id="T1JXE1"/>
<dbReference type="KEGG" id="tut:107371643"/>
<dbReference type="EnsemblMetazoa" id="tetur02g11610.1">
    <property type="protein sequence ID" value="tetur02g11610.1"/>
    <property type="gene ID" value="tetur02g11610"/>
</dbReference>
<dbReference type="HOGENOM" id="CLU_028923_2_1_1"/>
<evidence type="ECO:0000256" key="1">
    <source>
        <dbReference type="ARBA" id="ARBA00022692"/>
    </source>
</evidence>
<keyword evidence="6" id="KW-1185">Reference proteome</keyword>
<keyword evidence="3 4" id="KW-0472">Membrane</keyword>
<name>T1JXE1_TETUR</name>
<evidence type="ECO:0000313" key="5">
    <source>
        <dbReference type="EnsemblMetazoa" id="tetur02g11610.1"/>
    </source>
</evidence>
<evidence type="ECO:0008006" key="7">
    <source>
        <dbReference type="Google" id="ProtNLM"/>
    </source>
</evidence>
<reference evidence="5" key="2">
    <citation type="submission" date="2015-06" db="UniProtKB">
        <authorList>
            <consortium name="EnsemblMetazoa"/>
        </authorList>
    </citation>
    <scope>IDENTIFICATION</scope>
</reference>
<feature type="transmembrane region" description="Helical" evidence="4">
    <location>
        <begin position="105"/>
        <end position="130"/>
    </location>
</feature>
<feature type="transmembrane region" description="Helical" evidence="4">
    <location>
        <begin position="246"/>
        <end position="266"/>
    </location>
</feature>
<dbReference type="PANTHER" id="PTHR23121">
    <property type="entry name" value="SODIUM-DEPENDENT GLUCOSE TRANSPORTER 1"/>
    <property type="match status" value="1"/>
</dbReference>
<feature type="transmembrane region" description="Helical" evidence="4">
    <location>
        <begin position="376"/>
        <end position="398"/>
    </location>
</feature>
<feature type="transmembrane region" description="Helical" evidence="4">
    <location>
        <begin position="12"/>
        <end position="34"/>
    </location>
</feature>
<evidence type="ECO:0000256" key="2">
    <source>
        <dbReference type="ARBA" id="ARBA00022989"/>
    </source>
</evidence>
<sequence>MKGLQLVKDNKFNLVKTFFVYLTYFCIGSITTLLGSSLLDLQILANTDFAKISLLIPIRSGGHIVGSAIAGFVGQKVSQPLVLSITNLLSGIFIGIAAVFTKFEYISACLLIAGINHGIADVLCNTYVSIIWKESCTNFLQALHMSWGIGSLLTPVITRPFLLPSNEFEQPKANNSSSHLPIINPIIGSSDVLIHYVFFIFGITSIVSSIPFLCIHCFEMRETDESNEAPDGNKEIKQNWSKCQTYTVITLVALIGHIVYSLEGLIGSLGTSFSVKSDLHMAKKTGVLLATAFWICFSFYRLLYIPLTFIISEQKLLVTSLFISTVGIFVTVPWANTHEICIWLGFMLIGTGMSPIFCAAYGMLAQYITMSARISSMLFIAGVIGESVHPAIAAALMANNPVIFLYYVGVLGISFIVLFSALLVYYNTALKNCNKNQRPQVAEARLSISISHF</sequence>
<evidence type="ECO:0000313" key="6">
    <source>
        <dbReference type="Proteomes" id="UP000015104"/>
    </source>
</evidence>
<protein>
    <recommendedName>
        <fullName evidence="7">Major facilitator superfamily (MFS) profile domain-containing protein</fullName>
    </recommendedName>
</protein>
<feature type="transmembrane region" description="Helical" evidence="4">
    <location>
        <begin position="404"/>
        <end position="426"/>
    </location>
</feature>
<keyword evidence="2 4" id="KW-1133">Transmembrane helix</keyword>
<organism evidence="5 6">
    <name type="scientific">Tetranychus urticae</name>
    <name type="common">Two-spotted spider mite</name>
    <dbReference type="NCBI Taxonomy" id="32264"/>
    <lineage>
        <taxon>Eukaryota</taxon>
        <taxon>Metazoa</taxon>
        <taxon>Ecdysozoa</taxon>
        <taxon>Arthropoda</taxon>
        <taxon>Chelicerata</taxon>
        <taxon>Arachnida</taxon>
        <taxon>Acari</taxon>
        <taxon>Acariformes</taxon>
        <taxon>Trombidiformes</taxon>
        <taxon>Prostigmata</taxon>
        <taxon>Eleutherengona</taxon>
        <taxon>Raphignathae</taxon>
        <taxon>Tetranychoidea</taxon>
        <taxon>Tetranychidae</taxon>
        <taxon>Tetranychus</taxon>
    </lineage>
</organism>
<evidence type="ECO:0000256" key="3">
    <source>
        <dbReference type="ARBA" id="ARBA00023136"/>
    </source>
</evidence>
<feature type="transmembrane region" description="Helical" evidence="4">
    <location>
        <begin position="81"/>
        <end position="99"/>
    </location>
</feature>
<feature type="transmembrane region" description="Helical" evidence="4">
    <location>
        <begin position="142"/>
        <end position="162"/>
    </location>
</feature>
<evidence type="ECO:0000256" key="4">
    <source>
        <dbReference type="SAM" id="Phobius"/>
    </source>
</evidence>
<dbReference type="Pfam" id="PF07690">
    <property type="entry name" value="MFS_1"/>
    <property type="match status" value="1"/>
</dbReference>
<dbReference type="eggNOG" id="ENOG502QRVK">
    <property type="taxonomic scope" value="Eukaryota"/>
</dbReference>
<dbReference type="InterPro" id="IPR011701">
    <property type="entry name" value="MFS"/>
</dbReference>
<reference evidence="6" key="1">
    <citation type="submission" date="2011-08" db="EMBL/GenBank/DDBJ databases">
        <authorList>
            <person name="Rombauts S."/>
        </authorList>
    </citation>
    <scope>NUCLEOTIDE SEQUENCE</scope>
    <source>
        <strain evidence="6">London</strain>
    </source>
</reference>
<dbReference type="GO" id="GO:0022857">
    <property type="term" value="F:transmembrane transporter activity"/>
    <property type="evidence" value="ECO:0007669"/>
    <property type="project" value="InterPro"/>
</dbReference>
<feature type="transmembrane region" description="Helical" evidence="4">
    <location>
        <begin position="193"/>
        <end position="215"/>
    </location>
</feature>
<feature type="transmembrane region" description="Helical" evidence="4">
    <location>
        <begin position="286"/>
        <end position="304"/>
    </location>
</feature>
<feature type="transmembrane region" description="Helical" evidence="4">
    <location>
        <begin position="342"/>
        <end position="364"/>
    </location>
</feature>
<gene>
    <name evidence="5" type="primary">107371643</name>
</gene>
<feature type="transmembrane region" description="Helical" evidence="4">
    <location>
        <begin position="54"/>
        <end position="74"/>
    </location>
</feature>
<dbReference type="InterPro" id="IPR036259">
    <property type="entry name" value="MFS_trans_sf"/>
</dbReference>